<protein>
    <submittedName>
        <fullName evidence="1">Uncharacterized protein</fullName>
    </submittedName>
</protein>
<dbReference type="Proteomes" id="UP001310022">
    <property type="component" value="Unassembled WGS sequence"/>
</dbReference>
<evidence type="ECO:0000313" key="1">
    <source>
        <dbReference type="EMBL" id="GJM60330.1"/>
    </source>
</evidence>
<evidence type="ECO:0000313" key="2">
    <source>
        <dbReference type="Proteomes" id="UP001310022"/>
    </source>
</evidence>
<keyword evidence="2" id="KW-1185">Reference proteome</keyword>
<dbReference type="AlphaFoldDB" id="A0AAN4VX20"/>
<dbReference type="InterPro" id="IPR054207">
    <property type="entry name" value="DUF6913"/>
</dbReference>
<reference evidence="1 2" key="1">
    <citation type="submission" date="2021-12" db="EMBL/GenBank/DDBJ databases">
        <title>Genome sequencing of bacteria with rrn-lacking chromosome and rrn-plasmid.</title>
        <authorList>
            <person name="Anda M."/>
            <person name="Iwasaki W."/>
        </authorList>
    </citation>
    <scope>NUCLEOTIDE SEQUENCE [LARGE SCALE GENOMIC DNA]</scope>
    <source>
        <strain evidence="1 2">NBRC 15940</strain>
    </source>
</reference>
<organism evidence="1 2">
    <name type="scientific">Persicobacter diffluens</name>
    <dbReference type="NCBI Taxonomy" id="981"/>
    <lineage>
        <taxon>Bacteria</taxon>
        <taxon>Pseudomonadati</taxon>
        <taxon>Bacteroidota</taxon>
        <taxon>Cytophagia</taxon>
        <taxon>Cytophagales</taxon>
        <taxon>Persicobacteraceae</taxon>
        <taxon>Persicobacter</taxon>
    </lineage>
</organism>
<sequence>MLGLKEKFINQKTKNLISKSKVDRGGMNFENAEFVAIFYTQTSESKDGEIQKFCDQLQREGKTVELITYIPKRKEEHAVKIASFYGDEFSFTGEVKSDALRDFLKKKYDLLIHCDLEKDAVTKFVMAKSKAVMRVGRYFEEEAKLYELMFVLRDDEKPRQMCALFHQYLKAIH</sequence>
<accession>A0AAN4VX20</accession>
<dbReference type="EMBL" id="BQKE01000001">
    <property type="protein sequence ID" value="GJM60330.1"/>
    <property type="molecule type" value="Genomic_DNA"/>
</dbReference>
<dbReference type="Pfam" id="PF21857">
    <property type="entry name" value="DUF6913"/>
    <property type="match status" value="1"/>
</dbReference>
<name>A0AAN4VX20_9BACT</name>
<dbReference type="RefSeq" id="WP_338236112.1">
    <property type="nucleotide sequence ID" value="NZ_BQKE01000001.1"/>
</dbReference>
<gene>
    <name evidence="1" type="ORF">PEDI_08820</name>
</gene>
<comment type="caution">
    <text evidence="1">The sequence shown here is derived from an EMBL/GenBank/DDBJ whole genome shotgun (WGS) entry which is preliminary data.</text>
</comment>
<proteinExistence type="predicted"/>